<evidence type="ECO:0000256" key="2">
    <source>
        <dbReference type="ARBA" id="ARBA00022452"/>
    </source>
</evidence>
<keyword evidence="8" id="KW-1185">Reference proteome</keyword>
<reference evidence="7 8" key="1">
    <citation type="submission" date="2021-05" db="EMBL/GenBank/DDBJ databases">
        <title>Roseococcus sp. XZZS9, whole genome shotgun sequencing project.</title>
        <authorList>
            <person name="Zhao G."/>
            <person name="Shen L."/>
        </authorList>
    </citation>
    <scope>NUCLEOTIDE SEQUENCE [LARGE SCALE GENOMIC DNA]</scope>
    <source>
        <strain evidence="7 8">XZZS9</strain>
    </source>
</reference>
<evidence type="ECO:0000313" key="7">
    <source>
        <dbReference type="EMBL" id="MBS7813175.1"/>
    </source>
</evidence>
<keyword evidence="3" id="KW-0472">Membrane</keyword>
<dbReference type="InterPro" id="IPR039910">
    <property type="entry name" value="D15-like"/>
</dbReference>
<dbReference type="Gene3D" id="3.10.20.310">
    <property type="entry name" value="membrane protein fhac"/>
    <property type="match status" value="1"/>
</dbReference>
<organism evidence="7 8">
    <name type="scientific">Roseococcus pinisoli</name>
    <dbReference type="NCBI Taxonomy" id="2835040"/>
    <lineage>
        <taxon>Bacteria</taxon>
        <taxon>Pseudomonadati</taxon>
        <taxon>Pseudomonadota</taxon>
        <taxon>Alphaproteobacteria</taxon>
        <taxon>Acetobacterales</taxon>
        <taxon>Roseomonadaceae</taxon>
        <taxon>Roseococcus</taxon>
    </lineage>
</organism>
<feature type="chain" id="PRO_5046705081" evidence="5">
    <location>
        <begin position="28"/>
        <end position="613"/>
    </location>
</feature>
<dbReference type="Gene3D" id="2.40.160.50">
    <property type="entry name" value="membrane protein fhac: a member of the omp85/tpsb transporter family"/>
    <property type="match status" value="1"/>
</dbReference>
<dbReference type="PANTHER" id="PTHR12815">
    <property type="entry name" value="SORTING AND ASSEMBLY MACHINERY SAMM50 PROTEIN FAMILY MEMBER"/>
    <property type="match status" value="1"/>
</dbReference>
<dbReference type="InterPro" id="IPR000184">
    <property type="entry name" value="Bac_surfAg_D15"/>
</dbReference>
<evidence type="ECO:0000313" key="8">
    <source>
        <dbReference type="Proteomes" id="UP000766336"/>
    </source>
</evidence>
<evidence type="ECO:0000256" key="1">
    <source>
        <dbReference type="ARBA" id="ARBA00004370"/>
    </source>
</evidence>
<feature type="signal peptide" evidence="5">
    <location>
        <begin position="1"/>
        <end position="27"/>
    </location>
</feature>
<dbReference type="RefSeq" id="WP_213671872.1">
    <property type="nucleotide sequence ID" value="NZ_JAHCDA010000004.1"/>
</dbReference>
<dbReference type="Proteomes" id="UP000766336">
    <property type="component" value="Unassembled WGS sequence"/>
</dbReference>
<dbReference type="Pfam" id="PF01103">
    <property type="entry name" value="Omp85"/>
    <property type="match status" value="1"/>
</dbReference>
<feature type="domain" description="Bacterial surface antigen (D15)" evidence="6">
    <location>
        <begin position="315"/>
        <end position="613"/>
    </location>
</feature>
<name>A0ABS5QHK3_9PROT</name>
<keyword evidence="2" id="KW-1134">Transmembrane beta strand</keyword>
<dbReference type="PANTHER" id="PTHR12815:SF42">
    <property type="entry name" value="BACTERIAL SURFACE ANTIGEN (D15) DOMAIN-CONTAINING PROTEIN"/>
    <property type="match status" value="1"/>
</dbReference>
<protein>
    <submittedName>
        <fullName evidence="7">Outer membrane protein assembly factor</fullName>
    </submittedName>
</protein>
<proteinExistence type="predicted"/>
<feature type="region of interest" description="Disordered" evidence="4">
    <location>
        <begin position="25"/>
        <end position="52"/>
    </location>
</feature>
<evidence type="ECO:0000256" key="5">
    <source>
        <dbReference type="SAM" id="SignalP"/>
    </source>
</evidence>
<dbReference type="EMBL" id="JAHCDA010000004">
    <property type="protein sequence ID" value="MBS7813175.1"/>
    <property type="molecule type" value="Genomic_DNA"/>
</dbReference>
<accession>A0ABS5QHK3</accession>
<evidence type="ECO:0000256" key="4">
    <source>
        <dbReference type="SAM" id="MobiDB-lite"/>
    </source>
</evidence>
<comment type="subcellular location">
    <subcellularLocation>
        <location evidence="1">Membrane</location>
    </subcellularLocation>
</comment>
<evidence type="ECO:0000256" key="3">
    <source>
        <dbReference type="ARBA" id="ARBA00023136"/>
    </source>
</evidence>
<keyword evidence="5" id="KW-0732">Signal</keyword>
<feature type="compositionally biased region" description="Low complexity" evidence="4">
    <location>
        <begin position="27"/>
        <end position="48"/>
    </location>
</feature>
<sequence>MSPGISRNWLLMACLAGLTSATSPLRAQPDGDPPAAAAAEAPNLPYRATIKPTGDDTLDRLLRISSGLIALQERAPTDAEGVASRIGAEADKLRPALESEGYWAGQIEIVVPGGSLDPAALAAQTAPLAIEIRATLGPRYTFRNIQTLGGGPDVAVTPGEPARAETVIAAQEAAWNAMRLDGRPLARIDRSVTVDHGAHAMDVTFTEQPGPRADFAMPEVAGTERVNPEVVRRVAALRLAERSYLPSRLTQARADVSALGPFSQVRIDPGTALDANGRLPVTVTVRERPFRAISASAGYETNFGATLRLSWEHRNLLGGAENLRVELEGSRLGSDIDRMNARAAVTWRQPLPLGYVGTAVGSLAFVRERLDSYDRDAAIFSLLYERRLTDRWTLSTGPVGEVGQSAPSGGRMSPYQIAGFTGQLRYDSTDSALDPRRGIRALGSITPSYAFTESQAFVPLRLTGSTYFDLSGGGRTILALRGALGSLLNGNASTVPPPQRFYAGGGGSVRGYDFQSIGPRDSRGKPSGGASLLEGSVELRQRFGSSYGAVAFVDAGAVGTNAAAPTDEIRVGAGVGARYYTPIGPIRADVAIPLVRQQGSGSFGFYIGIGHAF</sequence>
<comment type="caution">
    <text evidence="7">The sequence shown here is derived from an EMBL/GenBank/DDBJ whole genome shotgun (WGS) entry which is preliminary data.</text>
</comment>
<keyword evidence="2" id="KW-0812">Transmembrane</keyword>
<evidence type="ECO:0000259" key="6">
    <source>
        <dbReference type="Pfam" id="PF01103"/>
    </source>
</evidence>
<gene>
    <name evidence="7" type="ORF">KHU32_19675</name>
</gene>